<name>W2V025_9RICK</name>
<dbReference type="Proteomes" id="UP000018951">
    <property type="component" value="Unassembled WGS sequence"/>
</dbReference>
<organism evidence="1 2">
    <name type="scientific">Candidatus Xenolissoclinum pacificiensis L6</name>
    <dbReference type="NCBI Taxonomy" id="1401685"/>
    <lineage>
        <taxon>Bacteria</taxon>
        <taxon>Pseudomonadati</taxon>
        <taxon>Pseudomonadota</taxon>
        <taxon>Alphaproteobacteria</taxon>
        <taxon>Rickettsiales</taxon>
        <taxon>Anaplasmataceae</taxon>
        <taxon>Candidatus Xenolissoclinum</taxon>
    </lineage>
</organism>
<comment type="caution">
    <text evidence="1">The sequence shown here is derived from an EMBL/GenBank/DDBJ whole genome shotgun (WGS) entry which is preliminary data.</text>
</comment>
<proteinExistence type="predicted"/>
<dbReference type="EMBL" id="AXCJ01000005">
    <property type="protein sequence ID" value="ETO91465.1"/>
    <property type="molecule type" value="Genomic_DNA"/>
</dbReference>
<dbReference type="AlphaFoldDB" id="W2V025"/>
<keyword evidence="2" id="KW-1185">Reference proteome</keyword>
<reference evidence="1 2" key="1">
    <citation type="journal article" date="2013" name="PLoS ONE">
        <title>Bacterial endosymbiosis in a chordate host: long-term co-evolution and conservation of secondary metabolism.</title>
        <authorList>
            <person name="Kwan J.C."/>
            <person name="Schmidt E.W."/>
        </authorList>
    </citation>
    <scope>NUCLEOTIDE SEQUENCE [LARGE SCALE GENOMIC DNA]</scope>
    <source>
        <strain evidence="2">L6</strain>
    </source>
</reference>
<protein>
    <submittedName>
        <fullName evidence="1">Uncharacterized protein</fullName>
    </submittedName>
</protein>
<sequence>MNENSRNDLLFLKANKLFKISFAPDKTLNILSQELSEM</sequence>
<evidence type="ECO:0000313" key="1">
    <source>
        <dbReference type="EMBL" id="ETO91465.1"/>
    </source>
</evidence>
<accession>W2V025</accession>
<evidence type="ECO:0000313" key="2">
    <source>
        <dbReference type="Proteomes" id="UP000018951"/>
    </source>
</evidence>
<gene>
    <name evidence="1" type="ORF">P857_380</name>
</gene>